<keyword evidence="9" id="KW-0282">Flagellum</keyword>
<gene>
    <name evidence="9" type="ORF">FJZ47_21735</name>
</gene>
<dbReference type="Gene3D" id="3.30.1330.60">
    <property type="entry name" value="OmpA-like domain"/>
    <property type="match status" value="1"/>
</dbReference>
<keyword evidence="5" id="KW-1133">Transmembrane helix</keyword>
<feature type="domain" description="OmpA-like" evidence="8">
    <location>
        <begin position="124"/>
        <end position="211"/>
    </location>
</feature>
<comment type="subcellular location">
    <subcellularLocation>
        <location evidence="1">Cell membrane</location>
        <topology evidence="1">Single-pass membrane protein</topology>
    </subcellularLocation>
</comment>
<dbReference type="AlphaFoldDB" id="A0A938B4S7"/>
<evidence type="ECO:0000256" key="4">
    <source>
        <dbReference type="ARBA" id="ARBA00022692"/>
    </source>
</evidence>
<accession>A0A938B4S7</accession>
<evidence type="ECO:0000256" key="2">
    <source>
        <dbReference type="ARBA" id="ARBA00008914"/>
    </source>
</evidence>
<keyword evidence="3" id="KW-1003">Cell membrane</keyword>
<organism evidence="9 10">
    <name type="scientific">Tectimicrobiota bacterium</name>
    <dbReference type="NCBI Taxonomy" id="2528274"/>
    <lineage>
        <taxon>Bacteria</taxon>
        <taxon>Pseudomonadati</taxon>
        <taxon>Nitrospinota/Tectimicrobiota group</taxon>
        <taxon>Candidatus Tectimicrobiota</taxon>
    </lineage>
</organism>
<keyword evidence="6 7" id="KW-0472">Membrane</keyword>
<evidence type="ECO:0000256" key="1">
    <source>
        <dbReference type="ARBA" id="ARBA00004162"/>
    </source>
</evidence>
<dbReference type="InterPro" id="IPR050330">
    <property type="entry name" value="Bact_OuterMem_StrucFunc"/>
</dbReference>
<dbReference type="Proteomes" id="UP000712673">
    <property type="component" value="Unassembled WGS sequence"/>
</dbReference>
<evidence type="ECO:0000313" key="9">
    <source>
        <dbReference type="EMBL" id="MBM3226394.1"/>
    </source>
</evidence>
<dbReference type="PANTHER" id="PTHR30329:SF21">
    <property type="entry name" value="LIPOPROTEIN YIAD-RELATED"/>
    <property type="match status" value="1"/>
</dbReference>
<dbReference type="InterPro" id="IPR036737">
    <property type="entry name" value="OmpA-like_sf"/>
</dbReference>
<reference evidence="9" key="1">
    <citation type="submission" date="2019-03" db="EMBL/GenBank/DDBJ databases">
        <title>Lake Tanganyika Metagenome-Assembled Genomes (MAGs).</title>
        <authorList>
            <person name="Tran P."/>
        </authorList>
    </citation>
    <scope>NUCLEOTIDE SEQUENCE</scope>
    <source>
        <strain evidence="9">K_DeepCast_65m_m2_066</strain>
    </source>
</reference>
<feature type="non-terminal residue" evidence="9">
    <location>
        <position position="211"/>
    </location>
</feature>
<dbReference type="Pfam" id="PF13677">
    <property type="entry name" value="MotB_plug"/>
    <property type="match status" value="1"/>
</dbReference>
<evidence type="ECO:0000256" key="7">
    <source>
        <dbReference type="PROSITE-ProRule" id="PRU00473"/>
    </source>
</evidence>
<dbReference type="Pfam" id="PF00691">
    <property type="entry name" value="OmpA"/>
    <property type="match status" value="1"/>
</dbReference>
<comment type="caution">
    <text evidence="9">The sequence shown here is derived from an EMBL/GenBank/DDBJ whole genome shotgun (WGS) entry which is preliminary data.</text>
</comment>
<keyword evidence="4" id="KW-0812">Transmembrane</keyword>
<sequence length="211" mass="23040">MMALFMVLWIVGQSNKATKEAIADYFRQPGIFPTTGAGGRKIAPVMTDPRATGDGGTLNIPPPALASVTIPPQEALAHVLRVQQQTQEQTLKNVGEQLQARLGSTPELQRLKDQVSVEITEDGLRIELLDKEGSPFFEVGSAQFKHETVPVLRAIAGEIKGLKNSVVLEGHTDSRPFASVSSRSNWELSTDRAHSARRLMENFSVRAEQIA</sequence>
<proteinExistence type="inferred from homology"/>
<keyword evidence="9" id="KW-0969">Cilium</keyword>
<evidence type="ECO:0000256" key="3">
    <source>
        <dbReference type="ARBA" id="ARBA00022475"/>
    </source>
</evidence>
<dbReference type="PROSITE" id="PS51123">
    <property type="entry name" value="OMPA_2"/>
    <property type="match status" value="1"/>
</dbReference>
<dbReference type="PANTHER" id="PTHR30329">
    <property type="entry name" value="STATOR ELEMENT OF FLAGELLAR MOTOR COMPLEX"/>
    <property type="match status" value="1"/>
</dbReference>
<evidence type="ECO:0000259" key="8">
    <source>
        <dbReference type="PROSITE" id="PS51123"/>
    </source>
</evidence>
<protein>
    <submittedName>
        <fullName evidence="9">Flagellar motor protein MotB</fullName>
    </submittedName>
</protein>
<evidence type="ECO:0000256" key="6">
    <source>
        <dbReference type="ARBA" id="ARBA00023136"/>
    </source>
</evidence>
<comment type="similarity">
    <text evidence="2">Belongs to the MotB family.</text>
</comment>
<keyword evidence="9" id="KW-0966">Cell projection</keyword>
<dbReference type="InterPro" id="IPR006665">
    <property type="entry name" value="OmpA-like"/>
</dbReference>
<evidence type="ECO:0000256" key="5">
    <source>
        <dbReference type="ARBA" id="ARBA00022989"/>
    </source>
</evidence>
<name>A0A938B4S7_UNCTE</name>
<dbReference type="SUPFAM" id="SSF103088">
    <property type="entry name" value="OmpA-like"/>
    <property type="match status" value="1"/>
</dbReference>
<dbReference type="EMBL" id="VGLS01000893">
    <property type="protein sequence ID" value="MBM3226394.1"/>
    <property type="molecule type" value="Genomic_DNA"/>
</dbReference>
<dbReference type="GO" id="GO:0005886">
    <property type="term" value="C:plasma membrane"/>
    <property type="evidence" value="ECO:0007669"/>
    <property type="project" value="UniProtKB-SubCell"/>
</dbReference>
<dbReference type="InterPro" id="IPR025713">
    <property type="entry name" value="MotB-like_N_dom"/>
</dbReference>
<evidence type="ECO:0000313" key="10">
    <source>
        <dbReference type="Proteomes" id="UP000712673"/>
    </source>
</evidence>